<dbReference type="EMBL" id="BMVG01000037">
    <property type="protein sequence ID" value="GHE12898.1"/>
    <property type="molecule type" value="Genomic_DNA"/>
</dbReference>
<proteinExistence type="inferred from homology"/>
<dbReference type="Gene3D" id="3.40.190.10">
    <property type="entry name" value="Periplasmic binding protein-like II"/>
    <property type="match status" value="1"/>
</dbReference>
<protein>
    <submittedName>
        <fullName evidence="3">Lipoprotein</fullName>
    </submittedName>
</protein>
<dbReference type="PANTHER" id="PTHR43649:SF31">
    <property type="entry name" value="SN-GLYCEROL-3-PHOSPHATE-BINDING PERIPLASMIC PROTEIN UGPB"/>
    <property type="match status" value="1"/>
</dbReference>
<keyword evidence="4" id="KW-1185">Reference proteome</keyword>
<sequence length="560" mass="59795">MSSQLNRRTFVSAAASVAGAAAMAPLLSACGGGSHQKTGANTKAGLKAALPAYVPSTAVKPDIPSVSGGGNGAATDPAFLHYPTDQVATVSGVPGKGGSYTAVTPLWGTIPPAGNSFYQAMNKALGVDLTVKPADGNNYNTIVPTMTAARRLPDWIQLPAWWNNAFNTGELAGTQLADLTPFLAGDKVKKYPNLAALPTGAWQTCAWGDKIYGIPCVSTNFALAGAIFYRRDSLEAKGITADQVKSADDVWNLGKELTDAKRGVWAFDDVWTYLSLFWGVPQQWKLVDGKLIHKYELPEFLEAMDWHYRLAKSGFMHPDALAGNNAGQGTRFYSGKALIAGGGLGAWNLADYQSGTAADKNYRRGSFNVFAADGKSTPSIFLGPSASMISYLNKRLKPAQIEELLSVANYLAAPYGTREYTMVDYGVEGVHYTMNNGVPTATKEGQKFVQATTYPFLASPTSVISNQGADVVTKDYTAWAAANVKYGYEPLFWNVNISLSQSLATAAAAQSVEDTIKDCYHGKKKVSDVQAAISSWKSSSGDRLTRWMTTNVLDKVGTGQ</sequence>
<reference evidence="3" key="1">
    <citation type="journal article" date="2014" name="Int. J. Syst. Evol. Microbiol.">
        <title>Complete genome sequence of Corynebacterium casei LMG S-19264T (=DSM 44701T), isolated from a smear-ripened cheese.</title>
        <authorList>
            <consortium name="US DOE Joint Genome Institute (JGI-PGF)"/>
            <person name="Walter F."/>
            <person name="Albersmeier A."/>
            <person name="Kalinowski J."/>
            <person name="Ruckert C."/>
        </authorList>
    </citation>
    <scope>NUCLEOTIDE SEQUENCE</scope>
    <source>
        <strain evidence="3">JCM 4714</strain>
    </source>
</reference>
<evidence type="ECO:0000256" key="2">
    <source>
        <dbReference type="SAM" id="SignalP"/>
    </source>
</evidence>
<keyword evidence="2" id="KW-0732">Signal</keyword>
<dbReference type="PROSITE" id="PS51318">
    <property type="entry name" value="TAT"/>
    <property type="match status" value="1"/>
</dbReference>
<gene>
    <name evidence="3" type="ORF">GCM10010339_78040</name>
</gene>
<feature type="signal peptide" evidence="2">
    <location>
        <begin position="1"/>
        <end position="29"/>
    </location>
</feature>
<dbReference type="Proteomes" id="UP000655443">
    <property type="component" value="Unassembled WGS sequence"/>
</dbReference>
<comment type="similarity">
    <text evidence="1">Belongs to the bacterial solute-binding protein 1 family.</text>
</comment>
<organism evidence="3 4">
    <name type="scientific">Streptomyces alanosinicus</name>
    <dbReference type="NCBI Taxonomy" id="68171"/>
    <lineage>
        <taxon>Bacteria</taxon>
        <taxon>Bacillati</taxon>
        <taxon>Actinomycetota</taxon>
        <taxon>Actinomycetes</taxon>
        <taxon>Kitasatosporales</taxon>
        <taxon>Streptomycetaceae</taxon>
        <taxon>Streptomyces</taxon>
    </lineage>
</organism>
<reference evidence="3" key="2">
    <citation type="submission" date="2020-09" db="EMBL/GenBank/DDBJ databases">
        <authorList>
            <person name="Sun Q."/>
            <person name="Ohkuma M."/>
        </authorList>
    </citation>
    <scope>NUCLEOTIDE SEQUENCE</scope>
    <source>
        <strain evidence="3">JCM 4714</strain>
    </source>
</reference>
<evidence type="ECO:0000313" key="4">
    <source>
        <dbReference type="Proteomes" id="UP000655443"/>
    </source>
</evidence>
<dbReference type="AlphaFoldDB" id="A0A918YRE5"/>
<comment type="caution">
    <text evidence="3">The sequence shown here is derived from an EMBL/GenBank/DDBJ whole genome shotgun (WGS) entry which is preliminary data.</text>
</comment>
<name>A0A918YRE5_9ACTN</name>
<dbReference type="InterPro" id="IPR006311">
    <property type="entry name" value="TAT_signal"/>
</dbReference>
<feature type="chain" id="PRO_5038591537" evidence="2">
    <location>
        <begin position="30"/>
        <end position="560"/>
    </location>
</feature>
<dbReference type="PROSITE" id="PS51257">
    <property type="entry name" value="PROKAR_LIPOPROTEIN"/>
    <property type="match status" value="1"/>
</dbReference>
<evidence type="ECO:0000256" key="1">
    <source>
        <dbReference type="ARBA" id="ARBA00008520"/>
    </source>
</evidence>
<dbReference type="RefSeq" id="WP_189958339.1">
    <property type="nucleotide sequence ID" value="NZ_BMVG01000037.1"/>
</dbReference>
<dbReference type="PANTHER" id="PTHR43649">
    <property type="entry name" value="ARABINOSE-BINDING PROTEIN-RELATED"/>
    <property type="match status" value="1"/>
</dbReference>
<evidence type="ECO:0000313" key="3">
    <source>
        <dbReference type="EMBL" id="GHE12898.1"/>
    </source>
</evidence>
<dbReference type="InterPro" id="IPR050490">
    <property type="entry name" value="Bact_solute-bd_prot1"/>
</dbReference>
<accession>A0A918YRE5</accession>
<keyword evidence="3" id="KW-0449">Lipoprotein</keyword>
<dbReference type="SUPFAM" id="SSF53850">
    <property type="entry name" value="Periplasmic binding protein-like II"/>
    <property type="match status" value="1"/>
</dbReference>